<keyword evidence="11" id="KW-1185">Reference proteome</keyword>
<feature type="domain" description="Major facilitator superfamily (MFS) profile" evidence="9">
    <location>
        <begin position="1"/>
        <end position="423"/>
    </location>
</feature>
<feature type="transmembrane region" description="Helical" evidence="8">
    <location>
        <begin position="297"/>
        <end position="320"/>
    </location>
</feature>
<feature type="transmembrane region" description="Helical" evidence="8">
    <location>
        <begin position="332"/>
        <end position="358"/>
    </location>
</feature>
<name>A0ABD2PW77_9PLAT</name>
<evidence type="ECO:0000256" key="2">
    <source>
        <dbReference type="ARBA" id="ARBA00022448"/>
    </source>
</evidence>
<dbReference type="PANTHER" id="PTHR23503">
    <property type="entry name" value="SOLUTE CARRIER FAMILY 2"/>
    <property type="match status" value="1"/>
</dbReference>
<evidence type="ECO:0000256" key="3">
    <source>
        <dbReference type="ARBA" id="ARBA00022692"/>
    </source>
</evidence>
<dbReference type="InterPro" id="IPR036259">
    <property type="entry name" value="MFS_trans_sf"/>
</dbReference>
<dbReference type="Gene3D" id="1.20.1250.20">
    <property type="entry name" value="MFS general substrate transporter like domains"/>
    <property type="match status" value="1"/>
</dbReference>
<keyword evidence="3 8" id="KW-0812">Transmembrane</keyword>
<dbReference type="PROSITE" id="PS50850">
    <property type="entry name" value="MFS"/>
    <property type="match status" value="1"/>
</dbReference>
<keyword evidence="4 8" id="KW-1133">Transmembrane helix</keyword>
<feature type="transmembrane region" description="Helical" evidence="8">
    <location>
        <begin position="22"/>
        <end position="45"/>
    </location>
</feature>
<feature type="transmembrane region" description="Helical" evidence="8">
    <location>
        <begin position="147"/>
        <end position="167"/>
    </location>
</feature>
<feature type="transmembrane region" description="Helical" evidence="8">
    <location>
        <begin position="57"/>
        <end position="77"/>
    </location>
</feature>
<feature type="region of interest" description="Disordered" evidence="7">
    <location>
        <begin position="458"/>
        <end position="480"/>
    </location>
</feature>
<evidence type="ECO:0000256" key="1">
    <source>
        <dbReference type="ARBA" id="ARBA00004141"/>
    </source>
</evidence>
<evidence type="ECO:0000259" key="9">
    <source>
        <dbReference type="PROSITE" id="PS50850"/>
    </source>
</evidence>
<comment type="subcellular location">
    <subcellularLocation>
        <location evidence="1">Membrane</location>
        <topology evidence="1">Multi-pass membrane protein</topology>
    </subcellularLocation>
</comment>
<evidence type="ECO:0000256" key="5">
    <source>
        <dbReference type="ARBA" id="ARBA00023136"/>
    </source>
</evidence>
<dbReference type="Pfam" id="PF00083">
    <property type="entry name" value="Sugar_tr"/>
    <property type="match status" value="1"/>
</dbReference>
<evidence type="ECO:0000256" key="6">
    <source>
        <dbReference type="RuleBase" id="RU003346"/>
    </source>
</evidence>
<feature type="transmembrane region" description="Helical" evidence="8">
    <location>
        <begin position="401"/>
        <end position="419"/>
    </location>
</feature>
<dbReference type="EMBL" id="JBJKFK010002109">
    <property type="protein sequence ID" value="KAL3311614.1"/>
    <property type="molecule type" value="Genomic_DNA"/>
</dbReference>
<dbReference type="PROSITE" id="PS00217">
    <property type="entry name" value="SUGAR_TRANSPORT_2"/>
    <property type="match status" value="1"/>
</dbReference>
<protein>
    <recommendedName>
        <fullName evidence="9">Major facilitator superfamily (MFS) profile domain-containing protein</fullName>
    </recommendedName>
</protein>
<gene>
    <name evidence="10" type="ORF">Ciccas_009801</name>
</gene>
<evidence type="ECO:0000256" key="4">
    <source>
        <dbReference type="ARBA" id="ARBA00022989"/>
    </source>
</evidence>
<dbReference type="PROSITE" id="PS00216">
    <property type="entry name" value="SUGAR_TRANSPORT_1"/>
    <property type="match status" value="1"/>
</dbReference>
<feature type="transmembrane region" description="Helical" evidence="8">
    <location>
        <begin position="267"/>
        <end position="290"/>
    </location>
</feature>
<comment type="similarity">
    <text evidence="6">Belongs to the major facilitator superfamily. Sugar transporter (TC 2.A.1.1) family.</text>
</comment>
<proteinExistence type="inferred from homology"/>
<reference evidence="10 11" key="1">
    <citation type="submission" date="2024-11" db="EMBL/GenBank/DDBJ databases">
        <title>Adaptive evolution of stress response genes in parasites aligns with host niche diversity.</title>
        <authorList>
            <person name="Hahn C."/>
            <person name="Resl P."/>
        </authorList>
    </citation>
    <scope>NUCLEOTIDE SEQUENCE [LARGE SCALE GENOMIC DNA]</scope>
    <source>
        <strain evidence="10">EGGRZ-B1_66</strain>
        <tissue evidence="10">Body</tissue>
    </source>
</reference>
<dbReference type="InterPro" id="IPR005828">
    <property type="entry name" value="MFS_sugar_transport-like"/>
</dbReference>
<dbReference type="PANTHER" id="PTHR23503:SF8">
    <property type="entry name" value="FACILITATED GLUCOSE TRANSPORTER PROTEIN 1"/>
    <property type="match status" value="1"/>
</dbReference>
<feature type="transmembrane region" description="Helical" evidence="8">
    <location>
        <begin position="116"/>
        <end position="135"/>
    </location>
</feature>
<dbReference type="Proteomes" id="UP001626550">
    <property type="component" value="Unassembled WGS sequence"/>
</dbReference>
<dbReference type="InterPro" id="IPR020846">
    <property type="entry name" value="MFS_dom"/>
</dbReference>
<dbReference type="NCBIfam" id="TIGR00879">
    <property type="entry name" value="SP"/>
    <property type="match status" value="1"/>
</dbReference>
<sequence length="480" mass="52719">MIFQLVKKFLAQSSGSKLDDSVLLYALANAIFVVGAAIGAFMSGWIANILGRRGGLLANHSTAIIGSILVGPCYYMNSMSMFYIGRMFSGLNCGVSSGVASMFLTEIAPRRFRGAIGACHQLAITLGIVASYVITMNWSLNQHNCWSIAYAVGGIPAVISLIILPFCPESPRFLFLRRNNEEAARKAFMKLNHADDADMFIGELREEQEIAKQQPKFRFIKLFVQRDLRMPVILAVLIQVMQQLSGINAVMAYSSQILKTAGIPLEYNQICVVVIGIINVAATIVSLPLIERLGRRALILWPTFGLAWTLLFLVIFVNLVDHTEGSVKKSMGIVSALLIFLYIICFAMGLGPMAGLIVSEIFRTEPRGAAYSLSQCIQWLANLVVMLTFPSVNAAIKGYTFLPFLVAVVCIWVVFFLFMPETKNRTFDEVATDLAFGKIVIGQKRAVIESRPMEEVKGQMNSDRGASEPLIGEGSQAVKV</sequence>
<dbReference type="InterPro" id="IPR005829">
    <property type="entry name" value="Sugar_transporter_CS"/>
</dbReference>
<dbReference type="GO" id="GO:0016020">
    <property type="term" value="C:membrane"/>
    <property type="evidence" value="ECO:0007669"/>
    <property type="project" value="UniProtKB-SubCell"/>
</dbReference>
<keyword evidence="2 6" id="KW-0813">Transport</keyword>
<dbReference type="InterPro" id="IPR045263">
    <property type="entry name" value="GLUT"/>
</dbReference>
<feature type="transmembrane region" description="Helical" evidence="8">
    <location>
        <begin position="228"/>
        <end position="247"/>
    </location>
</feature>
<accession>A0ABD2PW77</accession>
<comment type="caution">
    <text evidence="10">The sequence shown here is derived from an EMBL/GenBank/DDBJ whole genome shotgun (WGS) entry which is preliminary data.</text>
</comment>
<evidence type="ECO:0000256" key="8">
    <source>
        <dbReference type="SAM" id="Phobius"/>
    </source>
</evidence>
<evidence type="ECO:0000313" key="10">
    <source>
        <dbReference type="EMBL" id="KAL3311614.1"/>
    </source>
</evidence>
<dbReference type="SUPFAM" id="SSF103473">
    <property type="entry name" value="MFS general substrate transporter"/>
    <property type="match status" value="1"/>
</dbReference>
<organism evidence="10 11">
    <name type="scientific">Cichlidogyrus casuarinus</name>
    <dbReference type="NCBI Taxonomy" id="1844966"/>
    <lineage>
        <taxon>Eukaryota</taxon>
        <taxon>Metazoa</taxon>
        <taxon>Spiralia</taxon>
        <taxon>Lophotrochozoa</taxon>
        <taxon>Platyhelminthes</taxon>
        <taxon>Monogenea</taxon>
        <taxon>Monopisthocotylea</taxon>
        <taxon>Dactylogyridea</taxon>
        <taxon>Ancyrocephalidae</taxon>
        <taxon>Cichlidogyrus</taxon>
    </lineage>
</organism>
<evidence type="ECO:0000256" key="7">
    <source>
        <dbReference type="SAM" id="MobiDB-lite"/>
    </source>
</evidence>
<evidence type="ECO:0000313" key="11">
    <source>
        <dbReference type="Proteomes" id="UP001626550"/>
    </source>
</evidence>
<dbReference type="AlphaFoldDB" id="A0ABD2PW77"/>
<dbReference type="PRINTS" id="PR00171">
    <property type="entry name" value="SUGRTRNSPORT"/>
</dbReference>
<dbReference type="InterPro" id="IPR003663">
    <property type="entry name" value="Sugar/inositol_transpt"/>
</dbReference>
<keyword evidence="5 8" id="KW-0472">Membrane</keyword>